<dbReference type="AlphaFoldDB" id="A0A4Z2EQX3"/>
<dbReference type="Gene3D" id="3.30.1360.20">
    <property type="entry name" value="Transcriptional coactivator/pterin dehydratase"/>
    <property type="match status" value="1"/>
</dbReference>
<sequence length="87" mass="9988">MSGLMFSARTSSSWPLGRLLRRSSAPLPPLRIDHAPNMSSDSHWLPPADRDQQVMGLRASGWVEVEERDAIFKELHFKTFNQVKIWI</sequence>
<reference evidence="1 2" key="1">
    <citation type="submission" date="2019-03" db="EMBL/GenBank/DDBJ databases">
        <title>First draft genome of Liparis tanakae, snailfish: a comprehensive survey of snailfish specific genes.</title>
        <authorList>
            <person name="Kim W."/>
            <person name="Song I."/>
            <person name="Jeong J.-H."/>
            <person name="Kim D."/>
            <person name="Kim S."/>
            <person name="Ryu S."/>
            <person name="Song J.Y."/>
            <person name="Lee S.K."/>
        </authorList>
    </citation>
    <scope>NUCLEOTIDE SEQUENCE [LARGE SCALE GENOMIC DNA]</scope>
    <source>
        <tissue evidence="1">Muscle</tissue>
    </source>
</reference>
<dbReference type="Proteomes" id="UP000314294">
    <property type="component" value="Unassembled WGS sequence"/>
</dbReference>
<dbReference type="GO" id="GO:0006729">
    <property type="term" value="P:tetrahydrobiopterin biosynthetic process"/>
    <property type="evidence" value="ECO:0007669"/>
    <property type="project" value="InterPro"/>
</dbReference>
<name>A0A4Z2EQX3_9TELE</name>
<comment type="caution">
    <text evidence="1">The sequence shown here is derived from an EMBL/GenBank/DDBJ whole genome shotgun (WGS) entry which is preliminary data.</text>
</comment>
<dbReference type="EMBL" id="SRLO01004144">
    <property type="protein sequence ID" value="TNN30764.1"/>
    <property type="molecule type" value="Genomic_DNA"/>
</dbReference>
<dbReference type="OrthoDB" id="277398at2759"/>
<dbReference type="GO" id="GO:0008124">
    <property type="term" value="F:4-alpha-hydroxytetrahydrobiopterin dehydratase activity"/>
    <property type="evidence" value="ECO:0007669"/>
    <property type="project" value="InterPro"/>
</dbReference>
<evidence type="ECO:0000313" key="1">
    <source>
        <dbReference type="EMBL" id="TNN30764.1"/>
    </source>
</evidence>
<evidence type="ECO:0000313" key="2">
    <source>
        <dbReference type="Proteomes" id="UP000314294"/>
    </source>
</evidence>
<gene>
    <name evidence="1" type="primary">Pcbd2</name>
    <name evidence="1" type="ORF">EYF80_059086</name>
</gene>
<proteinExistence type="predicted"/>
<dbReference type="InterPro" id="IPR036428">
    <property type="entry name" value="PCD_sf"/>
</dbReference>
<protein>
    <submittedName>
        <fullName evidence="1">Pterin-4-alpha-carbinolamine dehydratase 2</fullName>
    </submittedName>
</protein>
<keyword evidence="2" id="KW-1185">Reference proteome</keyword>
<accession>A0A4Z2EQX3</accession>
<organism evidence="1 2">
    <name type="scientific">Liparis tanakae</name>
    <name type="common">Tanaka's snailfish</name>
    <dbReference type="NCBI Taxonomy" id="230148"/>
    <lineage>
        <taxon>Eukaryota</taxon>
        <taxon>Metazoa</taxon>
        <taxon>Chordata</taxon>
        <taxon>Craniata</taxon>
        <taxon>Vertebrata</taxon>
        <taxon>Euteleostomi</taxon>
        <taxon>Actinopterygii</taxon>
        <taxon>Neopterygii</taxon>
        <taxon>Teleostei</taxon>
        <taxon>Neoteleostei</taxon>
        <taxon>Acanthomorphata</taxon>
        <taxon>Eupercaria</taxon>
        <taxon>Perciformes</taxon>
        <taxon>Cottioidei</taxon>
        <taxon>Cottales</taxon>
        <taxon>Liparidae</taxon>
        <taxon>Liparis</taxon>
    </lineage>
</organism>